<keyword evidence="5" id="KW-0496">Mitochondrion</keyword>
<comment type="similarity">
    <text evidence="2">Belongs to the universal ribosomal protein uS11 family.</text>
</comment>
<dbReference type="SUPFAM" id="SSF53137">
    <property type="entry name" value="Translational machinery components"/>
    <property type="match status" value="1"/>
</dbReference>
<keyword evidence="3 5" id="KW-0689">Ribosomal protein</keyword>
<dbReference type="RefSeq" id="YP_009707702.1">
    <property type="nucleotide sequence ID" value="NC_045089.1"/>
</dbReference>
<keyword evidence="4" id="KW-0687">Ribonucleoprotein</keyword>
<evidence type="ECO:0000256" key="1">
    <source>
        <dbReference type="ARBA" id="ARBA00004229"/>
    </source>
</evidence>
<dbReference type="EMBL" id="MH936679">
    <property type="protein sequence ID" value="QES94840.1"/>
    <property type="molecule type" value="Genomic_DNA"/>
</dbReference>
<protein>
    <submittedName>
        <fullName evidence="5">Ribosomal protein S11</fullName>
    </submittedName>
</protein>
<name>A0A5J6DU29_9STRA</name>
<accession>A0A5J6DU29</accession>
<comment type="subcellular location">
    <subcellularLocation>
        <location evidence="1">Plastid</location>
        <location evidence="1">Chloroplast</location>
    </subcellularLocation>
</comment>
<sequence>MNKNKFKYNFRNKYKIKKNLKKKNPLILANLHITASLKNTIISLTTHSGNLLKQWSTKSLKKTRFKKNTPYNVQLIVYKINKYLQLKKIKKLKIYLHGTGLGRYNVLKNLKQKNFKVKYLLDKTTKPFNGCRLKKQKRR</sequence>
<dbReference type="Gene3D" id="3.30.420.80">
    <property type="entry name" value="Ribosomal protein S11"/>
    <property type="match status" value="1"/>
</dbReference>
<reference evidence="5" key="1">
    <citation type="submission" date="2018-09" db="EMBL/GenBank/DDBJ databases">
        <authorList>
            <person name="Cai G."/>
            <person name="Scofield S.R."/>
        </authorList>
    </citation>
    <scope>NUCLEOTIDE SEQUENCE</scope>
</reference>
<proteinExistence type="inferred from homology"/>
<evidence type="ECO:0000256" key="3">
    <source>
        <dbReference type="ARBA" id="ARBA00022980"/>
    </source>
</evidence>
<gene>
    <name evidence="5" type="primary">rps11</name>
</gene>
<dbReference type="HAMAP" id="MF_01310">
    <property type="entry name" value="Ribosomal_uS11"/>
    <property type="match status" value="1"/>
</dbReference>
<dbReference type="InterPro" id="IPR036967">
    <property type="entry name" value="Ribosomal_uS11_sf"/>
</dbReference>
<dbReference type="GO" id="GO:0006412">
    <property type="term" value="P:translation"/>
    <property type="evidence" value="ECO:0007669"/>
    <property type="project" value="InterPro"/>
</dbReference>
<dbReference type="AlphaFoldDB" id="A0A5J6DU29"/>
<dbReference type="InterPro" id="IPR001971">
    <property type="entry name" value="Ribosomal_uS11"/>
</dbReference>
<organism evidence="5">
    <name type="scientific">Phytophthora sansomeana</name>
    <dbReference type="NCBI Taxonomy" id="555429"/>
    <lineage>
        <taxon>Eukaryota</taxon>
        <taxon>Sar</taxon>
        <taxon>Stramenopiles</taxon>
        <taxon>Oomycota</taxon>
        <taxon>Peronosporomycetes</taxon>
        <taxon>Peronosporales</taxon>
        <taxon>Peronosporaceae</taxon>
        <taxon>Phytophthora</taxon>
    </lineage>
</organism>
<dbReference type="GeneID" id="42268379"/>
<dbReference type="GO" id="GO:0009507">
    <property type="term" value="C:chloroplast"/>
    <property type="evidence" value="ECO:0007669"/>
    <property type="project" value="UniProtKB-SubCell"/>
</dbReference>
<evidence type="ECO:0000313" key="5">
    <source>
        <dbReference type="EMBL" id="QES94840.1"/>
    </source>
</evidence>
<dbReference type="GO" id="GO:1990904">
    <property type="term" value="C:ribonucleoprotein complex"/>
    <property type="evidence" value="ECO:0007669"/>
    <property type="project" value="UniProtKB-KW"/>
</dbReference>
<dbReference type="GO" id="GO:0003735">
    <property type="term" value="F:structural constituent of ribosome"/>
    <property type="evidence" value="ECO:0007669"/>
    <property type="project" value="InterPro"/>
</dbReference>
<dbReference type="GO" id="GO:0005840">
    <property type="term" value="C:ribosome"/>
    <property type="evidence" value="ECO:0007669"/>
    <property type="project" value="UniProtKB-KW"/>
</dbReference>
<evidence type="ECO:0000256" key="2">
    <source>
        <dbReference type="ARBA" id="ARBA00006194"/>
    </source>
</evidence>
<dbReference type="Pfam" id="PF00411">
    <property type="entry name" value="Ribosomal_S11"/>
    <property type="match status" value="1"/>
</dbReference>
<dbReference type="PANTHER" id="PTHR11759">
    <property type="entry name" value="40S RIBOSOMAL PROTEIN S14/30S RIBOSOMAL PROTEIN S11"/>
    <property type="match status" value="1"/>
</dbReference>
<evidence type="ECO:0000256" key="4">
    <source>
        <dbReference type="ARBA" id="ARBA00023274"/>
    </source>
</evidence>
<geneLocation type="mitochondrion" evidence="5"/>
<dbReference type="PIRSF" id="PIRSF002131">
    <property type="entry name" value="Ribosomal_S11"/>
    <property type="match status" value="1"/>
</dbReference>